<evidence type="ECO:0000256" key="10">
    <source>
        <dbReference type="ARBA" id="ARBA00023159"/>
    </source>
</evidence>
<dbReference type="GO" id="GO:0003677">
    <property type="term" value="F:DNA binding"/>
    <property type="evidence" value="ECO:0007669"/>
    <property type="project" value="UniProtKB-UniRule"/>
</dbReference>
<evidence type="ECO:0000256" key="3">
    <source>
        <dbReference type="ARBA" id="ARBA00022491"/>
    </source>
</evidence>
<dbReference type="InterPro" id="IPR001866">
    <property type="entry name" value="PPV_E2_N"/>
</dbReference>
<keyword evidence="8 12" id="KW-0805">Transcription regulation</keyword>
<dbReference type="Gene3D" id="3.30.70.330">
    <property type="match status" value="1"/>
</dbReference>
<feature type="region of interest" description="Disordered" evidence="13">
    <location>
        <begin position="203"/>
        <end position="299"/>
    </location>
</feature>
<evidence type="ECO:0000256" key="12">
    <source>
        <dbReference type="HAMAP-Rule" id="MF_04001"/>
    </source>
</evidence>
<comment type="subcellular location">
    <subcellularLocation>
        <location evidence="1 12">Host nucleus</location>
    </subcellularLocation>
</comment>
<sequence>MMETQQTLTERFDALQDALMTLYEEAPKDLLSQIRHWMLIRRENVLLYYARKEGLTRLGLQPLPALQVTEYKAKEAIQMQMLLKSLQKSEYANEEWSLTDTSAELVHTEPKNTFKKHGYQVEVWYDGDESKAILYPNWDTIYYEDENGNWHKTRGEVDYDGLFYREHNGNTTYFVIFHTDAEKYGQTGKWTVNFKNQMISAPITSSSRKHPSASTEAEQPSTSRDSETRQESRIQHRRLSSTTAEGSPTSTTPELRRGTSRGRGGSQQRERPESARKRRRSDSPGLGSAPSPAQVGSRHRLVEGSYHSRLGRLQAEARDPPILIVQGSANNLKSWRRRFSARYHQYFCYCSTVWSWVGDVSEKAQKGRLLIAFKDQQQRQAFLRYVKLPKSSSASYGSIDSL</sequence>
<comment type="similarity">
    <text evidence="2">Belongs to the papillomaviridae E8^E2C protein family.</text>
</comment>
<dbReference type="GO" id="GO:0000166">
    <property type="term" value="F:nucleotide binding"/>
    <property type="evidence" value="ECO:0007669"/>
    <property type="project" value="UniProtKB-UniRule"/>
</dbReference>
<evidence type="ECO:0000256" key="7">
    <source>
        <dbReference type="ARBA" id="ARBA00022705"/>
    </source>
</evidence>
<dbReference type="InterPro" id="IPR000427">
    <property type="entry name" value="Papillomavirus_E2_C"/>
</dbReference>
<evidence type="ECO:0000256" key="2">
    <source>
        <dbReference type="ARBA" id="ARBA00007794"/>
    </source>
</evidence>
<dbReference type="InterPro" id="IPR035975">
    <property type="entry name" value="E2/EBNA1_C_sf"/>
</dbReference>
<dbReference type="GO" id="GO:0003700">
    <property type="term" value="F:DNA-binding transcription factor activity"/>
    <property type="evidence" value="ECO:0007669"/>
    <property type="project" value="UniProtKB-UniRule"/>
</dbReference>
<dbReference type="InterPro" id="IPR012677">
    <property type="entry name" value="Nucleotide-bd_a/b_plait_sf"/>
</dbReference>
<dbReference type="Pfam" id="PF00511">
    <property type="entry name" value="PPV_E2_C"/>
    <property type="match status" value="1"/>
</dbReference>
<feature type="compositionally biased region" description="Basic and acidic residues" evidence="13">
    <location>
        <begin position="224"/>
        <end position="234"/>
    </location>
</feature>
<dbReference type="GO" id="GO:0039693">
    <property type="term" value="P:viral DNA genome replication"/>
    <property type="evidence" value="ECO:0007669"/>
    <property type="project" value="UniProtKB-UniRule"/>
</dbReference>
<evidence type="ECO:0000256" key="5">
    <source>
        <dbReference type="ARBA" id="ARBA00022553"/>
    </source>
</evidence>
<keyword evidence="11 12" id="KW-0804">Transcription</keyword>
<feature type="domain" description="Papillomavirus E2 N-terminal" evidence="14">
    <location>
        <begin position="7"/>
        <end position="203"/>
    </location>
</feature>
<dbReference type="EMBL" id="MH777351">
    <property type="protein sequence ID" value="AYA94916.1"/>
    <property type="molecule type" value="Genomic_DNA"/>
</dbReference>
<dbReference type="InterPro" id="IPR042504">
    <property type="entry name" value="Regulatory_protein_E2_N_2"/>
</dbReference>
<dbReference type="HAMAP" id="MF_04001">
    <property type="entry name" value="PPV_E2"/>
    <property type="match status" value="1"/>
</dbReference>
<comment type="subunit">
    <text evidence="12">Binds DNA as homodimer. Interacts with protein E1; this interaction greatly increases E1 DNA-binding activity. Interacts with protein L1; this interaction enhances E2-dependent replication and transcription activation. Interacts with protein L2; this interaction inhibits E2 transcriptional activity but not DNA replication function E2. Interacts with protein E7; this interaction inhibits E7 oncogenic activity. Interacts with host TAF1; this interaction modulates E2-dependent transcriptional regulation. Interacts with host BRD4; this interaction mediates E2 transcriptional activation function. Additionally, the interaction with host BRD4 on mitotic chromosomes mediates tethering of the viral genome. Interacts with host TOPBP1; this interaction is required for optimal viral DNA replication.</text>
</comment>
<comment type="similarity">
    <text evidence="12">Belongs to the papillomaviridae E2 protein family.</text>
</comment>
<keyword evidence="5 12" id="KW-0597">Phosphoprotein</keyword>
<organism evidence="16">
    <name type="scientific">Human papillomavirus</name>
    <dbReference type="NCBI Taxonomy" id="10566"/>
    <lineage>
        <taxon>Viruses</taxon>
        <taxon>Monodnaviria</taxon>
        <taxon>Shotokuvirae</taxon>
        <taxon>Cossaviricota</taxon>
        <taxon>Papovaviricetes</taxon>
        <taxon>Zurhausenvirales</taxon>
        <taxon>Papillomaviridae</taxon>
    </lineage>
</organism>
<comment type="function">
    <text evidence="12">Plays a role in the initiation of viral DNA replication. A dimer of E2 interacts with a dimer of E1 in order to improve specificity of E1 DNA binding activity. Once the complex recognizes and binds DNA at specific sites, the E2 dimer is removed from DNA. E2 also regulates viral transcription through binding to the E2RE response element (5'-ACCNNNNNNGGT-3') present in multiple copies in the regulatory regions of the viral genome. Activates or represses transcription depending on E2RE's position with regards to proximal promoter elements including the TATA-box. Repression occurs by sterically hindering the assembly of the transcription initiation complex.</text>
</comment>
<feature type="region of interest" description="DNA-binding domain" evidence="12">
    <location>
        <begin position="319"/>
        <end position="402"/>
    </location>
</feature>
<dbReference type="InterPro" id="IPR036050">
    <property type="entry name" value="Regulatory_protein_E2_N"/>
</dbReference>
<evidence type="ECO:0000256" key="8">
    <source>
        <dbReference type="ARBA" id="ARBA00023015"/>
    </source>
</evidence>
<dbReference type="SUPFAM" id="SSF51332">
    <property type="entry name" value="E2 regulatory, transactivation domain"/>
    <property type="match status" value="1"/>
</dbReference>
<evidence type="ECO:0000256" key="4">
    <source>
        <dbReference type="ARBA" id="ARBA00022518"/>
    </source>
</evidence>
<reference evidence="16" key="1">
    <citation type="journal article" date="2018" name="Nat. Med.">
        <title>Expanded skin virome in DOCK8-deficient patients.</title>
        <authorList>
            <consortium name="NISC Comparative Sequencing Program"/>
            <person name="Tirosh O."/>
            <person name="Conlan S."/>
            <person name="Deming C."/>
            <person name="Lee-Lin S.Q."/>
            <person name="Huang X."/>
            <person name="Su H.C."/>
            <person name="Freeman A.F."/>
            <person name="Segre J.A."/>
            <person name="Kong H.H."/>
        </authorList>
    </citation>
    <scope>NUCLEOTIDE SEQUENCE</scope>
    <source>
        <strain evidence="16">HPV-mSK_210</strain>
    </source>
</reference>
<dbReference type="Pfam" id="PF00508">
    <property type="entry name" value="PPV_E2_N"/>
    <property type="match status" value="1"/>
</dbReference>
<dbReference type="GO" id="GO:0006351">
    <property type="term" value="P:DNA-templated transcription"/>
    <property type="evidence" value="ECO:0007669"/>
    <property type="project" value="UniProtKB-UniRule"/>
</dbReference>
<evidence type="ECO:0000256" key="1">
    <source>
        <dbReference type="ARBA" id="ARBA00004147"/>
    </source>
</evidence>
<comment type="caution">
    <text evidence="12">Lacks conserved residue(s) required for the propagation of feature annotation.</text>
</comment>
<dbReference type="GO" id="GO:0006260">
    <property type="term" value="P:DNA replication"/>
    <property type="evidence" value="ECO:0007669"/>
    <property type="project" value="UniProtKB-KW"/>
</dbReference>
<dbReference type="GO" id="GO:0006275">
    <property type="term" value="P:regulation of DNA replication"/>
    <property type="evidence" value="ECO:0007669"/>
    <property type="project" value="UniProtKB-UniRule"/>
</dbReference>
<dbReference type="InterPro" id="IPR033668">
    <property type="entry name" value="Reg_prot_E2"/>
</dbReference>
<evidence type="ECO:0000256" key="11">
    <source>
        <dbReference type="ARBA" id="ARBA00023163"/>
    </source>
</evidence>
<keyword evidence="9 12" id="KW-0238">DNA-binding</keyword>
<keyword evidence="7 12" id="KW-0235">DNA replication</keyword>
<protein>
    <recommendedName>
        <fullName evidence="12">Regulatory protein E2</fullName>
    </recommendedName>
</protein>
<keyword evidence="10 12" id="KW-0010">Activator</keyword>
<evidence type="ECO:0000259" key="15">
    <source>
        <dbReference type="Pfam" id="PF00511"/>
    </source>
</evidence>
<comment type="PTM">
    <text evidence="12">Phosphorylated.</text>
</comment>
<gene>
    <name evidence="12" type="primary">E2</name>
</gene>
<feature type="compositionally biased region" description="Polar residues" evidence="13">
    <location>
        <begin position="203"/>
        <end position="223"/>
    </location>
</feature>
<evidence type="ECO:0000259" key="14">
    <source>
        <dbReference type="Pfam" id="PF00508"/>
    </source>
</evidence>
<dbReference type="InterPro" id="IPR042503">
    <property type="entry name" value="Regulatory_protein_E2_N_1"/>
</dbReference>
<dbReference type="Gene3D" id="1.10.287.30">
    <property type="entry name" value="E2 (early) protein, N terminal domain, subdomain 1"/>
    <property type="match status" value="1"/>
</dbReference>
<feature type="domain" description="Papillomavirus E2 C-terminal" evidence="15">
    <location>
        <begin position="321"/>
        <end position="398"/>
    </location>
</feature>
<name>A0A385PNW2_9PAPI</name>
<evidence type="ECO:0000313" key="16">
    <source>
        <dbReference type="EMBL" id="AYA94916.1"/>
    </source>
</evidence>
<dbReference type="GO" id="GO:0042025">
    <property type="term" value="C:host cell nucleus"/>
    <property type="evidence" value="ECO:0007669"/>
    <property type="project" value="UniProtKB-SubCell"/>
</dbReference>
<evidence type="ECO:0000256" key="6">
    <source>
        <dbReference type="ARBA" id="ARBA00022562"/>
    </source>
</evidence>
<evidence type="ECO:0000256" key="13">
    <source>
        <dbReference type="SAM" id="MobiDB-lite"/>
    </source>
</evidence>
<dbReference type="SUPFAM" id="SSF54957">
    <property type="entry name" value="Viral DNA-binding domain"/>
    <property type="match status" value="1"/>
</dbReference>
<keyword evidence="3 12" id="KW-0678">Repressor</keyword>
<feature type="compositionally biased region" description="Polar residues" evidence="13">
    <location>
        <begin position="240"/>
        <end position="253"/>
    </location>
</feature>
<keyword evidence="6 12" id="KW-1048">Host nucleus</keyword>
<evidence type="ECO:0000256" key="9">
    <source>
        <dbReference type="ARBA" id="ARBA00023125"/>
    </source>
</evidence>
<accession>A0A385PNW2</accession>
<keyword evidence="4 12" id="KW-0244">Early protein</keyword>
<dbReference type="Gene3D" id="2.170.200.10">
    <property type="entry name" value="Papillomavirus E2 early protein domain"/>
    <property type="match status" value="1"/>
</dbReference>
<proteinExistence type="inferred from homology"/>